<dbReference type="EMBL" id="JBEPBX010000053">
    <property type="protein sequence ID" value="MER6618183.1"/>
    <property type="molecule type" value="Genomic_DNA"/>
</dbReference>
<keyword evidence="3" id="KW-1185">Reference proteome</keyword>
<feature type="region of interest" description="Disordered" evidence="1">
    <location>
        <begin position="1"/>
        <end position="20"/>
    </location>
</feature>
<sequence length="69" mass="6898">MAFAARIGTPDTDAQGPAAPDSAGLAHLVRGDLPLPAGSQVYALHPGALEADKVRLLTAADVVAALAPR</sequence>
<name>A0ABV1V565_9ACTN</name>
<reference evidence="2 3" key="1">
    <citation type="submission" date="2024-06" db="EMBL/GenBank/DDBJ databases">
        <title>The Natural Products Discovery Center: Release of the First 8490 Sequenced Strains for Exploring Actinobacteria Biosynthetic Diversity.</title>
        <authorList>
            <person name="Kalkreuter E."/>
            <person name="Kautsar S.A."/>
            <person name="Yang D."/>
            <person name="Bader C.D."/>
            <person name="Teijaro C.N."/>
            <person name="Fluegel L."/>
            <person name="Davis C.M."/>
            <person name="Simpson J.R."/>
            <person name="Lauterbach L."/>
            <person name="Steele A.D."/>
            <person name="Gui C."/>
            <person name="Meng S."/>
            <person name="Li G."/>
            <person name="Viehrig K."/>
            <person name="Ye F."/>
            <person name="Su P."/>
            <person name="Kiefer A.F."/>
            <person name="Nichols A."/>
            <person name="Cepeda A.J."/>
            <person name="Yan W."/>
            <person name="Fan B."/>
            <person name="Jiang Y."/>
            <person name="Adhikari A."/>
            <person name="Zheng C.-J."/>
            <person name="Schuster L."/>
            <person name="Cowan T.M."/>
            <person name="Smanski M.J."/>
            <person name="Chevrette M.G."/>
            <person name="De Carvalho L.P.S."/>
            <person name="Shen B."/>
        </authorList>
    </citation>
    <scope>NUCLEOTIDE SEQUENCE [LARGE SCALE GENOMIC DNA]</scope>
    <source>
        <strain evidence="2 3">NPDC000837</strain>
    </source>
</reference>
<gene>
    <name evidence="2" type="ORF">ABT276_33770</name>
</gene>
<evidence type="ECO:0000256" key="1">
    <source>
        <dbReference type="SAM" id="MobiDB-lite"/>
    </source>
</evidence>
<dbReference type="Proteomes" id="UP001445472">
    <property type="component" value="Unassembled WGS sequence"/>
</dbReference>
<accession>A0ABV1V565</accession>
<comment type="caution">
    <text evidence="2">The sequence shown here is derived from an EMBL/GenBank/DDBJ whole genome shotgun (WGS) entry which is preliminary data.</text>
</comment>
<proteinExistence type="predicted"/>
<organism evidence="2 3">
    <name type="scientific">Streptomyces xantholiticus</name>
    <dbReference type="NCBI Taxonomy" id="68285"/>
    <lineage>
        <taxon>Bacteria</taxon>
        <taxon>Bacillati</taxon>
        <taxon>Actinomycetota</taxon>
        <taxon>Actinomycetes</taxon>
        <taxon>Kitasatosporales</taxon>
        <taxon>Streptomycetaceae</taxon>
        <taxon>Streptomyces</taxon>
    </lineage>
</organism>
<protein>
    <submittedName>
        <fullName evidence="2">Uncharacterized protein</fullName>
    </submittedName>
</protein>
<dbReference type="RefSeq" id="WP_351979106.1">
    <property type="nucleotide sequence ID" value="NZ_JBEPBX010000053.1"/>
</dbReference>
<evidence type="ECO:0000313" key="3">
    <source>
        <dbReference type="Proteomes" id="UP001445472"/>
    </source>
</evidence>
<evidence type="ECO:0000313" key="2">
    <source>
        <dbReference type="EMBL" id="MER6618183.1"/>
    </source>
</evidence>